<evidence type="ECO:0000313" key="2">
    <source>
        <dbReference type="EnsemblMetazoa" id="XP_011679357"/>
    </source>
</evidence>
<dbReference type="KEGG" id="spu:105445481"/>
<dbReference type="EnsemblMetazoa" id="XM_011681055">
    <property type="protein sequence ID" value="XP_011679357"/>
    <property type="gene ID" value="LOC105445481"/>
</dbReference>
<dbReference type="GeneID" id="105445481"/>
<dbReference type="PANTHER" id="PTHR35555">
    <property type="entry name" value="ENDONUCLEASE-REVERSE TRANSCRIPTASE"/>
    <property type="match status" value="1"/>
</dbReference>
<accession>A0A7M7LWG9</accession>
<dbReference type="OMA" id="MNIKVER"/>
<evidence type="ECO:0000256" key="1">
    <source>
        <dbReference type="SAM" id="Coils"/>
    </source>
</evidence>
<reference evidence="3" key="1">
    <citation type="submission" date="2015-02" db="EMBL/GenBank/DDBJ databases">
        <title>Genome sequencing for Strongylocentrotus purpuratus.</title>
        <authorList>
            <person name="Murali S."/>
            <person name="Liu Y."/>
            <person name="Vee V."/>
            <person name="English A."/>
            <person name="Wang M."/>
            <person name="Skinner E."/>
            <person name="Han Y."/>
            <person name="Muzny D.M."/>
            <person name="Worley K.C."/>
            <person name="Gibbs R.A."/>
        </authorList>
    </citation>
    <scope>NUCLEOTIDE SEQUENCE</scope>
</reference>
<organism evidence="2 3">
    <name type="scientific">Strongylocentrotus purpuratus</name>
    <name type="common">Purple sea urchin</name>
    <dbReference type="NCBI Taxonomy" id="7668"/>
    <lineage>
        <taxon>Eukaryota</taxon>
        <taxon>Metazoa</taxon>
        <taxon>Echinodermata</taxon>
        <taxon>Eleutherozoa</taxon>
        <taxon>Echinozoa</taxon>
        <taxon>Echinoidea</taxon>
        <taxon>Euechinoidea</taxon>
        <taxon>Echinacea</taxon>
        <taxon>Camarodonta</taxon>
        <taxon>Echinidea</taxon>
        <taxon>Strongylocentrotidae</taxon>
        <taxon>Strongylocentrotus</taxon>
    </lineage>
</organism>
<dbReference type="OrthoDB" id="10059413at2759"/>
<feature type="coiled-coil region" evidence="1">
    <location>
        <begin position="5"/>
        <end position="60"/>
    </location>
</feature>
<name>A0A7M7LWG9_STRPU</name>
<dbReference type="Proteomes" id="UP000007110">
    <property type="component" value="Unassembled WGS sequence"/>
</dbReference>
<dbReference type="AlphaFoldDB" id="A0A7M7LWG9"/>
<protein>
    <submittedName>
        <fullName evidence="2">Uncharacterized protein</fullName>
    </submittedName>
</protein>
<keyword evidence="1" id="KW-0175">Coiled coil</keyword>
<evidence type="ECO:0000313" key="3">
    <source>
        <dbReference type="Proteomes" id="UP000007110"/>
    </source>
</evidence>
<dbReference type="Gene3D" id="3.30.70.1820">
    <property type="entry name" value="L1 transposable element, RRM domain"/>
    <property type="match status" value="1"/>
</dbReference>
<dbReference type="PANTHER" id="PTHR35555:SF3">
    <property type="entry name" value="ENDONUCLEASE-REVERSE TRANSCRIPTASE"/>
    <property type="match status" value="1"/>
</dbReference>
<proteinExistence type="predicted"/>
<dbReference type="RefSeq" id="XP_011679357.2">
    <property type="nucleotide sequence ID" value="XM_011681055.2"/>
</dbReference>
<reference evidence="2" key="2">
    <citation type="submission" date="2021-01" db="UniProtKB">
        <authorList>
            <consortium name="EnsemblMetazoa"/>
        </authorList>
    </citation>
    <scope>IDENTIFICATION</scope>
</reference>
<sequence length="191" mass="22303">MLESLQKVEKALEFEGLRINDLEQKNKELKSRLGKMEKAYNDLEQRVSNQDREANKAERFSRRNNLRIVGIEESTGDQTEDCVVKVEDILSTKFNMNIKVERAHRDGKKGDKPRHILVKTLSIREKVDIMKKSREALNKEKYYIVDDLTLADLTEKKKYKKQVQDLFMKGTKLRFYAGVWRGDGGVPYFSA</sequence>
<keyword evidence="3" id="KW-1185">Reference proteome</keyword>
<dbReference type="InParanoid" id="A0A7M7LWG9"/>